<accession>W6MMQ1</accession>
<evidence type="ECO:0000256" key="12">
    <source>
        <dbReference type="ARBA" id="ARBA00025399"/>
    </source>
</evidence>
<dbReference type="GO" id="GO:0031505">
    <property type="term" value="P:fungal-type cell wall organization"/>
    <property type="evidence" value="ECO:0007669"/>
    <property type="project" value="EnsemblFungi"/>
</dbReference>
<evidence type="ECO:0000256" key="4">
    <source>
        <dbReference type="ARBA" id="ARBA00013797"/>
    </source>
</evidence>
<evidence type="ECO:0000313" key="15">
    <source>
        <dbReference type="Proteomes" id="UP000019384"/>
    </source>
</evidence>
<dbReference type="GO" id="GO:0006506">
    <property type="term" value="P:GPI anchor biosynthetic process"/>
    <property type="evidence" value="ECO:0007669"/>
    <property type="project" value="UniProtKB-UniPathway"/>
</dbReference>
<dbReference type="STRING" id="1382522.W6MMQ1"/>
<feature type="transmembrane region" description="Helical" evidence="13">
    <location>
        <begin position="188"/>
        <end position="209"/>
    </location>
</feature>
<gene>
    <name evidence="14" type="ORF">KUCA_T00002213001</name>
</gene>
<keyword evidence="9 13" id="KW-0256">Endoplasmic reticulum</keyword>
<reference evidence="14" key="1">
    <citation type="submission" date="2013-12" db="EMBL/GenBank/DDBJ databases">
        <authorList>
            <person name="Genoscope - CEA"/>
        </authorList>
    </citation>
    <scope>NUCLEOTIDE SEQUENCE</scope>
    <source>
        <strain evidence="14">CBS 1993</strain>
    </source>
</reference>
<keyword evidence="10 13" id="KW-1133">Transmembrane helix</keyword>
<evidence type="ECO:0000256" key="5">
    <source>
        <dbReference type="ARBA" id="ARBA00022502"/>
    </source>
</evidence>
<protein>
    <recommendedName>
        <fullName evidence="4 13">GPI mannosyltransferase 1</fullName>
        <ecNumber evidence="13">2.4.1.-</ecNumber>
    </recommendedName>
    <alternativeName>
        <fullName evidence="13">GPI mannosyltransferase I</fullName>
    </alternativeName>
</protein>
<organism evidence="14 15">
    <name type="scientific">Kuraishia capsulata CBS 1993</name>
    <dbReference type="NCBI Taxonomy" id="1382522"/>
    <lineage>
        <taxon>Eukaryota</taxon>
        <taxon>Fungi</taxon>
        <taxon>Dikarya</taxon>
        <taxon>Ascomycota</taxon>
        <taxon>Saccharomycotina</taxon>
        <taxon>Pichiomycetes</taxon>
        <taxon>Pichiales</taxon>
        <taxon>Pichiaceae</taxon>
        <taxon>Kuraishia</taxon>
    </lineage>
</organism>
<reference evidence="14" key="2">
    <citation type="submission" date="2014-02" db="EMBL/GenBank/DDBJ databases">
        <title>Complete DNA sequence of /Kuraishia capsulata/ illustrates novel genomic features among budding yeasts (/Saccharomycotina/).</title>
        <authorList>
            <person name="Morales L."/>
            <person name="Noel B."/>
            <person name="Porcel B."/>
            <person name="Marcet-Houben M."/>
            <person name="Hullo M-F."/>
            <person name="Sacerdot C."/>
            <person name="Tekaia F."/>
            <person name="Leh-Louis V."/>
            <person name="Despons L."/>
            <person name="Khanna V."/>
            <person name="Aury J-M."/>
            <person name="Barbe V."/>
            <person name="Couloux A."/>
            <person name="Labadie K."/>
            <person name="Pelletier E."/>
            <person name="Souciet J-L."/>
            <person name="Boekhout T."/>
            <person name="Gabaldon T."/>
            <person name="Wincker P."/>
            <person name="Dujon B."/>
        </authorList>
    </citation>
    <scope>NUCLEOTIDE SEQUENCE</scope>
    <source>
        <strain evidence="14">CBS 1993</strain>
    </source>
</reference>
<evidence type="ECO:0000256" key="8">
    <source>
        <dbReference type="ARBA" id="ARBA00022692"/>
    </source>
</evidence>
<keyword evidence="7 13" id="KW-0808">Transferase</keyword>
<feature type="transmembrane region" description="Helical" evidence="13">
    <location>
        <begin position="322"/>
        <end position="341"/>
    </location>
</feature>
<keyword evidence="8 13" id="KW-0812">Transmembrane</keyword>
<dbReference type="PANTHER" id="PTHR12886:SF0">
    <property type="entry name" value="GPI MANNOSYLTRANSFERASE 1"/>
    <property type="match status" value="1"/>
</dbReference>
<feature type="transmembrane region" description="Helical" evidence="13">
    <location>
        <begin position="353"/>
        <end position="373"/>
    </location>
</feature>
<feature type="transmembrane region" description="Helical" evidence="13">
    <location>
        <begin position="7"/>
        <end position="28"/>
    </location>
</feature>
<evidence type="ECO:0000256" key="6">
    <source>
        <dbReference type="ARBA" id="ARBA00022676"/>
    </source>
</evidence>
<evidence type="ECO:0000256" key="2">
    <source>
        <dbReference type="ARBA" id="ARBA00004687"/>
    </source>
</evidence>
<evidence type="ECO:0000256" key="11">
    <source>
        <dbReference type="ARBA" id="ARBA00023136"/>
    </source>
</evidence>
<keyword evidence="11 13" id="KW-0472">Membrane</keyword>
<feature type="transmembrane region" description="Helical" evidence="13">
    <location>
        <begin position="152"/>
        <end position="176"/>
    </location>
</feature>
<feature type="transmembrane region" description="Helical" evidence="13">
    <location>
        <begin position="79"/>
        <end position="101"/>
    </location>
</feature>
<keyword evidence="6 13" id="KW-0328">Glycosyltransferase</keyword>
<dbReference type="AlphaFoldDB" id="W6MMQ1"/>
<dbReference type="GO" id="GO:0180041">
    <property type="term" value="F:dol-P-Man:GlcN-acyl-PI alpha-1,4-mannosyltransferase activity"/>
    <property type="evidence" value="ECO:0007669"/>
    <property type="project" value="EnsemblFungi"/>
</dbReference>
<feature type="transmembrane region" description="Helical" evidence="13">
    <location>
        <begin position="253"/>
        <end position="273"/>
    </location>
</feature>
<comment type="function">
    <text evidence="12 13">Mannosyltransferase involved in glycosylphosphatidylinositol-anchor biosynthesis. Transfers the first alpha-1,4-mannose to GlcN-acyl-PI during GPI precursor assembly. Required for cell wall integrity.</text>
</comment>
<dbReference type="InterPro" id="IPR007704">
    <property type="entry name" value="PIG-M"/>
</dbReference>
<dbReference type="OrthoDB" id="1741594at2759"/>
<dbReference type="UniPathway" id="UPA00196"/>
<evidence type="ECO:0000256" key="10">
    <source>
        <dbReference type="ARBA" id="ARBA00022989"/>
    </source>
</evidence>
<feature type="transmembrane region" description="Helical" evidence="13">
    <location>
        <begin position="122"/>
        <end position="146"/>
    </location>
</feature>
<dbReference type="HOGENOM" id="CLU_024220_1_0_1"/>
<evidence type="ECO:0000256" key="1">
    <source>
        <dbReference type="ARBA" id="ARBA00004477"/>
    </source>
</evidence>
<evidence type="ECO:0000256" key="13">
    <source>
        <dbReference type="RuleBase" id="RU365064"/>
    </source>
</evidence>
<proteinExistence type="inferred from homology"/>
<dbReference type="RefSeq" id="XP_022458249.1">
    <property type="nucleotide sequence ID" value="XM_022604471.1"/>
</dbReference>
<keyword evidence="15" id="KW-1185">Reference proteome</keyword>
<dbReference type="GO" id="GO:0005789">
    <property type="term" value="C:endoplasmic reticulum membrane"/>
    <property type="evidence" value="ECO:0007669"/>
    <property type="project" value="UniProtKB-SubCell"/>
</dbReference>
<dbReference type="GO" id="GO:1990529">
    <property type="term" value="C:glycosylphosphatidylinositol-mannosyltransferase I complex"/>
    <property type="evidence" value="ECO:0007669"/>
    <property type="project" value="EnsemblFungi"/>
</dbReference>
<evidence type="ECO:0000313" key="14">
    <source>
        <dbReference type="EMBL" id="CDK26242.1"/>
    </source>
</evidence>
<comment type="pathway">
    <text evidence="2 13">Glycolipid biosynthesis; glycosylphosphatidylinositol-anchor biosynthesis.</text>
</comment>
<name>W6MMQ1_9ASCO</name>
<evidence type="ECO:0000256" key="9">
    <source>
        <dbReference type="ARBA" id="ARBA00022824"/>
    </source>
</evidence>
<keyword evidence="5 13" id="KW-0337">GPI-anchor biosynthesis</keyword>
<dbReference type="EC" id="2.4.1.-" evidence="13"/>
<evidence type="ECO:0000256" key="7">
    <source>
        <dbReference type="ARBA" id="ARBA00022679"/>
    </source>
</evidence>
<dbReference type="Pfam" id="PF05007">
    <property type="entry name" value="Mannosyl_trans"/>
    <property type="match status" value="1"/>
</dbReference>
<sequence>MKVPHIPIKWLMLASLLLRIAFFAFGLYQDATMEVKYTDIDYYVFTDASKYVLEGKSPYLRETYRYTPLLAQLLVPCHIWWFSFGKLVFVVCDLITGWILCDLTGESKRAVVSICWLLNPMVITISTRGSSESLLTVVVLGSIWLWKRGRPIGSGLLLGLAIHLKIYPLIYVPTLLLSQSRLVSWPNFRFSASVGVSFVSLGVAMYWMYGWEFLEHSYLYHWGRIDHRHNFSLYNQLMYHVSSGQVQASWEKLISFVPQLGLSMVVLPLWFWYNGMDMGTTLFLQTFTFVTFNKVITSQYFIWYLCLLPLLLENTDLTKWQGVQMTVVWVLSQGIWLLFGYKLEFQGLPVFRELFLSSLVFFLAQIYIIGQLVKHAIPVQHLKKE</sequence>
<dbReference type="EMBL" id="HG793126">
    <property type="protein sequence ID" value="CDK26242.1"/>
    <property type="molecule type" value="Genomic_DNA"/>
</dbReference>
<dbReference type="GeneID" id="34519637"/>
<comment type="similarity">
    <text evidence="3 13">Belongs to the PIGM family.</text>
</comment>
<dbReference type="Proteomes" id="UP000019384">
    <property type="component" value="Unassembled WGS sequence"/>
</dbReference>
<dbReference type="PANTHER" id="PTHR12886">
    <property type="entry name" value="PIG-M MANNOSYLTRANSFERASE"/>
    <property type="match status" value="1"/>
</dbReference>
<comment type="subcellular location">
    <subcellularLocation>
        <location evidence="1 13">Endoplasmic reticulum membrane</location>
        <topology evidence="1 13">Multi-pass membrane protein</topology>
    </subcellularLocation>
</comment>
<evidence type="ECO:0000256" key="3">
    <source>
        <dbReference type="ARBA" id="ARBA00011071"/>
    </source>
</evidence>